<dbReference type="GO" id="GO:0036088">
    <property type="term" value="P:D-serine catabolic process"/>
    <property type="evidence" value="ECO:0007669"/>
    <property type="project" value="TreeGrafter"/>
</dbReference>
<dbReference type="SUPFAM" id="SSF51419">
    <property type="entry name" value="PLP-binding barrel"/>
    <property type="match status" value="1"/>
</dbReference>
<evidence type="ECO:0000313" key="4">
    <source>
        <dbReference type="EMBL" id="PZF78221.1"/>
    </source>
</evidence>
<dbReference type="InterPro" id="IPR029066">
    <property type="entry name" value="PLP-binding_barrel"/>
</dbReference>
<dbReference type="InterPro" id="IPR026956">
    <property type="entry name" value="D-ser_dehydrat-like_dom"/>
</dbReference>
<dbReference type="Pfam" id="PF14031">
    <property type="entry name" value="D-ser_dehydrat"/>
    <property type="match status" value="1"/>
</dbReference>
<protein>
    <submittedName>
        <fullName evidence="4">D-TA family PLP-dependent enzyme</fullName>
    </submittedName>
</protein>
<dbReference type="Pfam" id="PF01168">
    <property type="entry name" value="Ala_racemase_N"/>
    <property type="match status" value="1"/>
</dbReference>
<dbReference type="Gene3D" id="3.20.20.10">
    <property type="entry name" value="Alanine racemase"/>
    <property type="match status" value="1"/>
</dbReference>
<dbReference type="SMART" id="SM01119">
    <property type="entry name" value="D-ser_dehydrat"/>
    <property type="match status" value="1"/>
</dbReference>
<proteinExistence type="inferred from homology"/>
<feature type="domain" description="D-serine dehydratase-like" evidence="3">
    <location>
        <begin position="254"/>
        <end position="346"/>
    </location>
</feature>
<dbReference type="GO" id="GO:0008721">
    <property type="term" value="F:D-serine ammonia-lyase activity"/>
    <property type="evidence" value="ECO:0007669"/>
    <property type="project" value="TreeGrafter"/>
</dbReference>
<evidence type="ECO:0000259" key="3">
    <source>
        <dbReference type="SMART" id="SM01119"/>
    </source>
</evidence>
<dbReference type="Proteomes" id="UP000248795">
    <property type="component" value="Unassembled WGS sequence"/>
</dbReference>
<dbReference type="InterPro" id="IPR042208">
    <property type="entry name" value="D-ser_dehydrat-like_sf"/>
</dbReference>
<comment type="caution">
    <text evidence="4">The sequence shown here is derived from an EMBL/GenBank/DDBJ whole genome shotgun (WGS) entry which is preliminary data.</text>
</comment>
<dbReference type="Gene3D" id="2.40.37.20">
    <property type="entry name" value="D-serine dehydratase-like domain"/>
    <property type="match status" value="1"/>
</dbReference>
<dbReference type="InterPro" id="IPR051466">
    <property type="entry name" value="D-amino_acid_metab_enzyme"/>
</dbReference>
<dbReference type="EMBL" id="QKVK01000002">
    <property type="protein sequence ID" value="PZF78221.1"/>
    <property type="molecule type" value="Genomic_DNA"/>
</dbReference>
<evidence type="ECO:0000256" key="1">
    <source>
        <dbReference type="ARBA" id="ARBA00005323"/>
    </source>
</evidence>
<keyword evidence="2" id="KW-0456">Lyase</keyword>
<dbReference type="AlphaFoldDB" id="A0A2W2ASB9"/>
<gene>
    <name evidence="4" type="ORF">DK847_05670</name>
</gene>
<keyword evidence="5" id="KW-1185">Reference proteome</keyword>
<evidence type="ECO:0000256" key="2">
    <source>
        <dbReference type="ARBA" id="ARBA00023239"/>
    </source>
</evidence>
<sequence length="363" mass="38406">MLAHFTLADAGRRLEDLETPVPVIDIDVVERNLRRWQQRCDEAGLANRPHIKTHKLVPLAKAQIELGAKGITVQKLGEAEVMADAGITDMLLTFNVVGGHKLGRLADLARRTAIKLVADNEAVLEGLSQAAAQAGRGIEVLVECDTGAARNGVQSPAAAIALAQAIDRMPGLAFGGLMTLPKNGARQQMAEFLGEAQAGLAASGLDVPTVSTGGSPDMWKDDGLAQVSEYRAGTYIYMDRMQVAAGSATPDDCALTVLSTVVSVPTGDRAMIDAGSKSLTSDLVGLEGYGEVRALSGARVYNMSEEHGFLDISRLNHKPRVGDLVRITPNHVCPVTNLFDKVVLVRGSEVLGAVRVDARGTVQ</sequence>
<dbReference type="PANTHER" id="PTHR28004">
    <property type="entry name" value="ZGC:162816-RELATED"/>
    <property type="match status" value="1"/>
</dbReference>
<reference evidence="5" key="1">
    <citation type="submission" date="2018-06" db="EMBL/GenBank/DDBJ databases">
        <title>Aestuariibacter litoralis strain KCTC 52945T.</title>
        <authorList>
            <person name="Li X."/>
            <person name="Salam N."/>
            <person name="Li J.-L."/>
            <person name="Chen Y.-M."/>
            <person name="Yang Z.-W."/>
            <person name="Zhang L.-Y."/>
            <person name="Han M.-X."/>
            <person name="Xiao M."/>
            <person name="Li W.-J."/>
        </authorList>
    </citation>
    <scope>NUCLEOTIDE SEQUENCE [LARGE SCALE GENOMIC DNA]</scope>
    <source>
        <strain evidence="5">KCTC 52945</strain>
    </source>
</reference>
<organism evidence="4 5">
    <name type="scientific">Aestuariivirga litoralis</name>
    <dbReference type="NCBI Taxonomy" id="2650924"/>
    <lineage>
        <taxon>Bacteria</taxon>
        <taxon>Pseudomonadati</taxon>
        <taxon>Pseudomonadota</taxon>
        <taxon>Alphaproteobacteria</taxon>
        <taxon>Hyphomicrobiales</taxon>
        <taxon>Aestuariivirgaceae</taxon>
        <taxon>Aestuariivirga</taxon>
    </lineage>
</organism>
<evidence type="ECO:0000313" key="5">
    <source>
        <dbReference type="Proteomes" id="UP000248795"/>
    </source>
</evidence>
<dbReference type="PANTHER" id="PTHR28004:SF2">
    <property type="entry name" value="D-SERINE DEHYDRATASE"/>
    <property type="match status" value="1"/>
</dbReference>
<comment type="similarity">
    <text evidence="1">Belongs to the DSD1 family.</text>
</comment>
<accession>A0A2W2ASB9</accession>
<name>A0A2W2ASB9_9HYPH</name>
<dbReference type="InterPro" id="IPR001608">
    <property type="entry name" value="Ala_racemase_N"/>
</dbReference>